<dbReference type="AlphaFoldDB" id="K1T859"/>
<reference evidence="1" key="1">
    <citation type="journal article" date="2013" name="Environ. Microbiol.">
        <title>Microbiota from the distal guts of lean and obese adolescents exhibit partial functional redundancy besides clear differences in community structure.</title>
        <authorList>
            <person name="Ferrer M."/>
            <person name="Ruiz A."/>
            <person name="Lanza F."/>
            <person name="Haange S.B."/>
            <person name="Oberbach A."/>
            <person name="Till H."/>
            <person name="Bargiela R."/>
            <person name="Campoy C."/>
            <person name="Segura M.T."/>
            <person name="Richter M."/>
            <person name="von Bergen M."/>
            <person name="Seifert J."/>
            <person name="Suarez A."/>
        </authorList>
    </citation>
    <scope>NUCLEOTIDE SEQUENCE</scope>
</reference>
<organism evidence="1">
    <name type="scientific">human gut metagenome</name>
    <dbReference type="NCBI Taxonomy" id="408170"/>
    <lineage>
        <taxon>unclassified sequences</taxon>
        <taxon>metagenomes</taxon>
        <taxon>organismal metagenomes</taxon>
    </lineage>
</organism>
<accession>K1T859</accession>
<evidence type="ECO:0000313" key="1">
    <source>
        <dbReference type="EMBL" id="EKC55496.1"/>
    </source>
</evidence>
<comment type="caution">
    <text evidence="1">The sequence shown here is derived from an EMBL/GenBank/DDBJ whole genome shotgun (WGS) entry which is preliminary data.</text>
</comment>
<gene>
    <name evidence="1" type="ORF">LEA_15316</name>
</gene>
<name>K1T859_9ZZZZ</name>
<sequence>MGYGQKENFISQYDWINMLKLKASFGQ</sequence>
<dbReference type="EMBL" id="AJWY01010455">
    <property type="protein sequence ID" value="EKC55496.1"/>
    <property type="molecule type" value="Genomic_DNA"/>
</dbReference>
<protein>
    <submittedName>
        <fullName evidence="1">Uncharacterized protein</fullName>
    </submittedName>
</protein>
<proteinExistence type="predicted"/>
<feature type="non-terminal residue" evidence="1">
    <location>
        <position position="27"/>
    </location>
</feature>